<accession>A0A7Z9BNY6</accession>
<evidence type="ECO:0000313" key="2">
    <source>
        <dbReference type="Proteomes" id="UP000184550"/>
    </source>
</evidence>
<gene>
    <name evidence="1" type="ORF">PL8927_510036</name>
</gene>
<dbReference type="Proteomes" id="UP000184550">
    <property type="component" value="Unassembled WGS sequence"/>
</dbReference>
<keyword evidence="2" id="KW-1185">Reference proteome</keyword>
<evidence type="ECO:0000313" key="1">
    <source>
        <dbReference type="EMBL" id="VXD16008.1"/>
    </source>
</evidence>
<dbReference type="OrthoDB" id="426748at2"/>
<dbReference type="AlphaFoldDB" id="A0A7Z9BNY6"/>
<dbReference type="EMBL" id="CZCU02000126">
    <property type="protein sequence ID" value="VXD16008.1"/>
    <property type="molecule type" value="Genomic_DNA"/>
</dbReference>
<protein>
    <submittedName>
        <fullName evidence="1">Uncharacterized protein</fullName>
    </submittedName>
</protein>
<dbReference type="RefSeq" id="WP_083619849.1">
    <property type="nucleotide sequence ID" value="NZ_LR734863.1"/>
</dbReference>
<name>A0A7Z9BNY6_9CYAN</name>
<organism evidence="1 2">
    <name type="scientific">Planktothrix serta PCC 8927</name>
    <dbReference type="NCBI Taxonomy" id="671068"/>
    <lineage>
        <taxon>Bacteria</taxon>
        <taxon>Bacillati</taxon>
        <taxon>Cyanobacteriota</taxon>
        <taxon>Cyanophyceae</taxon>
        <taxon>Oscillatoriophycideae</taxon>
        <taxon>Oscillatoriales</taxon>
        <taxon>Microcoleaceae</taxon>
        <taxon>Planktothrix</taxon>
    </lineage>
</organism>
<proteinExistence type="predicted"/>
<comment type="caution">
    <text evidence="1">The sequence shown here is derived from an EMBL/GenBank/DDBJ whole genome shotgun (WGS) entry which is preliminary data.</text>
</comment>
<reference evidence="1" key="1">
    <citation type="submission" date="2019-10" db="EMBL/GenBank/DDBJ databases">
        <authorList>
            <consortium name="Genoscope - CEA"/>
            <person name="William W."/>
        </authorList>
    </citation>
    <scope>NUCLEOTIDE SEQUENCE [LARGE SCALE GENOMIC DNA]</scope>
    <source>
        <strain evidence="1">BBR_PRJEB10992</strain>
    </source>
</reference>
<sequence length="82" mass="9471">MDFTTITIQIPSDLLQQAREIEKESLDALVTEALSKEIKLRRAWEAHQTIIKIREEVKQKTGVHPSSIPLIHQLREGEGRRD</sequence>